<dbReference type="Gene3D" id="3.30.420.40">
    <property type="match status" value="2"/>
</dbReference>
<dbReference type="Pfam" id="PF02782">
    <property type="entry name" value="FGGY_C"/>
    <property type="match status" value="1"/>
</dbReference>
<dbReference type="GO" id="GO:0019150">
    <property type="term" value="F:D-ribulokinase activity"/>
    <property type="evidence" value="ECO:0007669"/>
    <property type="project" value="TreeGrafter"/>
</dbReference>
<reference evidence="5" key="1">
    <citation type="submission" date="2021-01" db="EMBL/GenBank/DDBJ databases">
        <authorList>
            <person name="Corre E."/>
            <person name="Pelletier E."/>
            <person name="Niang G."/>
            <person name="Scheremetjew M."/>
            <person name="Finn R."/>
            <person name="Kale V."/>
            <person name="Holt S."/>
            <person name="Cochrane G."/>
            <person name="Meng A."/>
            <person name="Brown T."/>
            <person name="Cohen L."/>
        </authorList>
    </citation>
    <scope>NUCLEOTIDE SEQUENCE</scope>
    <source>
        <strain evidence="5">Clade-A-BCC118000</strain>
    </source>
</reference>
<dbReference type="OMA" id="FLHQADW"/>
<organism evidence="5">
    <name type="scientific">Ostreococcus sp. 'lucimarinus'</name>
    <dbReference type="NCBI Taxonomy" id="242159"/>
    <lineage>
        <taxon>Eukaryota</taxon>
        <taxon>Viridiplantae</taxon>
        <taxon>Chlorophyta</taxon>
        <taxon>Mamiellophyceae</taxon>
        <taxon>Mamiellales</taxon>
        <taxon>Bathycoccaceae</taxon>
        <taxon>Ostreococcus</taxon>
    </lineage>
</organism>
<sequence>MRRARASASDGWLYCGLDFGTSSARLALVDDRGALVGVRTRAYDDANASVARAWERALFELLEDAMDAEERERCQGVAVDGTSGTVVIVDARDGRALREPYMYNETFPDEVERVRALRNGPGKDSTESASSAACKLSRWFRVDAEGDREHAALLHHADWLAYLLHKKMGMSDFNNALKLGFDPAPGVEAFPGWLRDAPFGYMLPTDVRAPGTSFGVMDADVAKRLGFPSTCEVIAGTTDSVAAFVASKAAESGECATSLGSTLALKLISDTRVDDLSSGVYSHRLNGRWLVGGASNLGGWILRRFFSNDALESLSEKIANEGYVATEDYFDGVMLGFGLSVDEASAIVEKSRPADDAQFVVNILSSIANVEARCYERMRTLGASHGARKVYTAGGGAKNGVWSGMRSKAMGDIPVERSACDEAAYGAALLARQGRKRLSGYI</sequence>
<dbReference type="PANTHER" id="PTHR10196:SF80">
    <property type="entry name" value="D-RIBULOSE KINASE"/>
    <property type="match status" value="1"/>
</dbReference>
<dbReference type="GO" id="GO:0005829">
    <property type="term" value="C:cytosol"/>
    <property type="evidence" value="ECO:0007669"/>
    <property type="project" value="TreeGrafter"/>
</dbReference>
<feature type="domain" description="Carbohydrate kinase FGGY C-terminal" evidence="4">
    <location>
        <begin position="286"/>
        <end position="431"/>
    </location>
</feature>
<gene>
    <name evidence="5" type="ORF">OLUC0939_LOCUS5449</name>
</gene>
<keyword evidence="3" id="KW-0418">Kinase</keyword>
<protein>
    <recommendedName>
        <fullName evidence="4">Carbohydrate kinase FGGY C-terminal domain-containing protein</fullName>
    </recommendedName>
</protein>
<dbReference type="GO" id="GO:0005997">
    <property type="term" value="P:xylulose metabolic process"/>
    <property type="evidence" value="ECO:0007669"/>
    <property type="project" value="TreeGrafter"/>
</dbReference>
<keyword evidence="2" id="KW-0808">Transferase</keyword>
<dbReference type="GO" id="GO:0004856">
    <property type="term" value="F:D-xylulokinase activity"/>
    <property type="evidence" value="ECO:0007669"/>
    <property type="project" value="TreeGrafter"/>
</dbReference>
<evidence type="ECO:0000256" key="2">
    <source>
        <dbReference type="ARBA" id="ARBA00022679"/>
    </source>
</evidence>
<evidence type="ECO:0000256" key="3">
    <source>
        <dbReference type="ARBA" id="ARBA00022777"/>
    </source>
</evidence>
<dbReference type="InterPro" id="IPR043129">
    <property type="entry name" value="ATPase_NBD"/>
</dbReference>
<proteinExistence type="inferred from homology"/>
<evidence type="ECO:0000313" key="5">
    <source>
        <dbReference type="EMBL" id="CAD8224709.1"/>
    </source>
</evidence>
<dbReference type="AlphaFoldDB" id="A0A7R9XSN2"/>
<dbReference type="EMBL" id="HBDX01006343">
    <property type="protein sequence ID" value="CAD8224709.1"/>
    <property type="molecule type" value="Transcribed_RNA"/>
</dbReference>
<evidence type="ECO:0000259" key="4">
    <source>
        <dbReference type="Pfam" id="PF02782"/>
    </source>
</evidence>
<dbReference type="SUPFAM" id="SSF53067">
    <property type="entry name" value="Actin-like ATPase domain"/>
    <property type="match status" value="2"/>
</dbReference>
<name>A0A7R9XSN2_9CHLO</name>
<evidence type="ECO:0000256" key="1">
    <source>
        <dbReference type="ARBA" id="ARBA00009156"/>
    </source>
</evidence>
<accession>A0A7R9XSN2</accession>
<dbReference type="InterPro" id="IPR018485">
    <property type="entry name" value="FGGY_C"/>
</dbReference>
<dbReference type="CDD" id="cd07783">
    <property type="entry name" value="ASKHA_NBD_FGGY_SePSK_AtXK1-like"/>
    <property type="match status" value="1"/>
</dbReference>
<comment type="similarity">
    <text evidence="1">Belongs to the FGGY kinase family.</text>
</comment>
<dbReference type="PANTHER" id="PTHR10196">
    <property type="entry name" value="SUGAR KINASE"/>
    <property type="match status" value="1"/>
</dbReference>